<keyword evidence="2" id="KW-0812">Transmembrane</keyword>
<accession>A0A2N3NLQ8</accession>
<organism evidence="3 4">
    <name type="scientific">Lomentospora prolificans</name>
    <dbReference type="NCBI Taxonomy" id="41688"/>
    <lineage>
        <taxon>Eukaryota</taxon>
        <taxon>Fungi</taxon>
        <taxon>Dikarya</taxon>
        <taxon>Ascomycota</taxon>
        <taxon>Pezizomycotina</taxon>
        <taxon>Sordariomycetes</taxon>
        <taxon>Hypocreomycetidae</taxon>
        <taxon>Microascales</taxon>
        <taxon>Microascaceae</taxon>
        <taxon>Lomentospora</taxon>
    </lineage>
</organism>
<feature type="transmembrane region" description="Helical" evidence="2">
    <location>
        <begin position="281"/>
        <end position="300"/>
    </location>
</feature>
<protein>
    <submittedName>
        <fullName evidence="3">Uncharacterized protein</fullName>
    </submittedName>
</protein>
<dbReference type="STRING" id="41688.A0A2N3NLQ8"/>
<gene>
    <name evidence="3" type="ORF">jhhlp_000151</name>
</gene>
<evidence type="ECO:0000313" key="4">
    <source>
        <dbReference type="Proteomes" id="UP000233524"/>
    </source>
</evidence>
<comment type="caution">
    <text evidence="3">The sequence shown here is derived from an EMBL/GenBank/DDBJ whole genome shotgun (WGS) entry which is preliminary data.</text>
</comment>
<feature type="region of interest" description="Disordered" evidence="1">
    <location>
        <begin position="391"/>
        <end position="445"/>
    </location>
</feature>
<feature type="transmembrane region" description="Helical" evidence="2">
    <location>
        <begin position="40"/>
        <end position="62"/>
    </location>
</feature>
<dbReference type="VEuPathDB" id="FungiDB:jhhlp_000151"/>
<reference evidence="3 4" key="1">
    <citation type="journal article" date="2017" name="G3 (Bethesda)">
        <title>First Draft Genome Sequence of the Pathogenic Fungus Lomentospora prolificans (Formerly Scedosporium prolificans).</title>
        <authorList>
            <person name="Luo R."/>
            <person name="Zimin A."/>
            <person name="Workman R."/>
            <person name="Fan Y."/>
            <person name="Pertea G."/>
            <person name="Grossman N."/>
            <person name="Wear M.P."/>
            <person name="Jia B."/>
            <person name="Miller H."/>
            <person name="Casadevall A."/>
            <person name="Timp W."/>
            <person name="Zhang S.X."/>
            <person name="Salzberg S.L."/>
        </authorList>
    </citation>
    <scope>NUCLEOTIDE SEQUENCE [LARGE SCALE GENOMIC DNA]</scope>
    <source>
        <strain evidence="3 4">JHH-5317</strain>
    </source>
</reference>
<dbReference type="EMBL" id="NLAX01000001">
    <property type="protein sequence ID" value="PKS13380.1"/>
    <property type="molecule type" value="Genomic_DNA"/>
</dbReference>
<evidence type="ECO:0000256" key="2">
    <source>
        <dbReference type="SAM" id="Phobius"/>
    </source>
</evidence>
<keyword evidence="2" id="KW-1133">Transmembrane helix</keyword>
<dbReference type="AlphaFoldDB" id="A0A2N3NLQ8"/>
<dbReference type="OrthoDB" id="1937642at2759"/>
<dbReference type="InParanoid" id="A0A2N3NLQ8"/>
<keyword evidence="2" id="KW-0472">Membrane</keyword>
<evidence type="ECO:0000313" key="3">
    <source>
        <dbReference type="EMBL" id="PKS13380.1"/>
    </source>
</evidence>
<keyword evidence="4" id="KW-1185">Reference proteome</keyword>
<sequence length="445" mass="49989">METIQSFTDQWTNPSEVTTVLMVIGGDIVQKALAQSAGTWFSPVCFSFGWVMYAFVALVNVVGDGRLLPRPDYPAKVFNLKSGYVRENQHWVIGRLVRDSEATMSREYPLHNEGIRICVYEAEKNNNKASYTLGVTHYISLGVMICQLLIAAVPLILDKEWGILLITAVGTILALWHGALPQWVAEKMPNRQHASTIYALTAGNGHKDIMVIKGKGNCLNLEELATPDTPRNGGPWEKFWKPLSKPSVDHEGLVRFRKTGTMLRQTTEFWGQPRGFWVTKVTTIVQSVLWLVLLVCVSAIRTNTWFLMAVGGLGMFQNAILAAVERKPSEWNLPLRLNDVIVTKKVMDGLMDLEVSHGCGEALLQEFFPGKLTQDEKNWWYHGDRKAYDDRRNKDKLARGPPRSRRAQFEERYNHQSPSDGSASSPPPSPTRTGGQDPGQPNEKR</sequence>
<evidence type="ECO:0000256" key="1">
    <source>
        <dbReference type="SAM" id="MobiDB-lite"/>
    </source>
</evidence>
<proteinExistence type="predicted"/>
<feature type="transmembrane region" description="Helical" evidence="2">
    <location>
        <begin position="138"/>
        <end position="157"/>
    </location>
</feature>
<feature type="transmembrane region" description="Helical" evidence="2">
    <location>
        <begin position="163"/>
        <end position="185"/>
    </location>
</feature>
<dbReference type="Proteomes" id="UP000233524">
    <property type="component" value="Unassembled WGS sequence"/>
</dbReference>
<name>A0A2N3NLQ8_9PEZI</name>